<keyword evidence="1" id="KW-0732">Signal</keyword>
<dbReference type="InterPro" id="IPR008963">
    <property type="entry name" value="Purple_acid_Pase-like_N"/>
</dbReference>
<dbReference type="InterPro" id="IPR029052">
    <property type="entry name" value="Metallo-depent_PP-like"/>
</dbReference>
<protein>
    <submittedName>
        <fullName evidence="4">Metallophosphoesterase</fullName>
    </submittedName>
</protein>
<dbReference type="InterPro" id="IPR006311">
    <property type="entry name" value="TAT_signal"/>
</dbReference>
<proteinExistence type="predicted"/>
<dbReference type="Pfam" id="PF16656">
    <property type="entry name" value="Pur_ac_phosph_N"/>
    <property type="match status" value="1"/>
</dbReference>
<evidence type="ECO:0000313" key="5">
    <source>
        <dbReference type="Proteomes" id="UP001501442"/>
    </source>
</evidence>
<dbReference type="InterPro" id="IPR015914">
    <property type="entry name" value="PAPs_N"/>
</dbReference>
<dbReference type="EMBL" id="BAABHK010000033">
    <property type="protein sequence ID" value="GAA4640533.1"/>
    <property type="molecule type" value="Genomic_DNA"/>
</dbReference>
<sequence length="530" mass="57447">MAESQNESRDQVARRQVLRGLGGLAIAAPVLARPGSAAALVTTPDQAGAPAPEQLHLQFGADAAREVAVSWAAPQRVRRPVVRLGRPGHGLGSEIEAEERVYTEALTGETVYTYHAVLPRLAADTRYEYHVAHRGAAPLDGSFRTAPHGRSKGFRFTSFGDQAIPAKVGKGLGPATPNAGYIVDAVERLDPLFHLLNGDLCYANVSDAPVQTWQSFFNNNQRSARNRPWMPAAGNHENEVGNGPEGYLSYQTRFTLPHNGSREFSGNWYAFTVGPIRVISINNDDVCLQDGAFSAYRRDNVPGYAAKGYDPYIRGYSHGAQKAWLERTLRAASHDPAIDWIIVCMHQVAMSSAHFNGADLGIRQEFLPLFDKYGVDLVVAGHEHHFERTFPVKGVLPGSSLLTPAPQATDASVIDTTKGAVHMIIGGGGHSSATPWSAFDSPHDGVVIYDVGPGDPTTQRASKTTTEPAPWSAYRDLQRPYGFAAFDFEPHAPGGNTEITVTHYGADLGSADYQQLDRFVLRKPHGGHRA</sequence>
<reference evidence="5" key="1">
    <citation type="journal article" date="2019" name="Int. J. Syst. Evol. Microbiol.">
        <title>The Global Catalogue of Microorganisms (GCM) 10K type strain sequencing project: providing services to taxonomists for standard genome sequencing and annotation.</title>
        <authorList>
            <consortium name="The Broad Institute Genomics Platform"/>
            <consortium name="The Broad Institute Genome Sequencing Center for Infectious Disease"/>
            <person name="Wu L."/>
            <person name="Ma J."/>
        </authorList>
    </citation>
    <scope>NUCLEOTIDE SEQUENCE [LARGE SCALE GENOMIC DNA]</scope>
    <source>
        <strain evidence="5">JCM 17939</strain>
    </source>
</reference>
<dbReference type="InterPro" id="IPR039331">
    <property type="entry name" value="PAPs-like"/>
</dbReference>
<accession>A0ABP8UVC4</accession>
<dbReference type="PANTHER" id="PTHR22953">
    <property type="entry name" value="ACID PHOSPHATASE RELATED"/>
    <property type="match status" value="1"/>
</dbReference>
<dbReference type="Gene3D" id="3.60.21.10">
    <property type="match status" value="1"/>
</dbReference>
<dbReference type="SUPFAM" id="SSF49363">
    <property type="entry name" value="Purple acid phosphatase, N-terminal domain"/>
    <property type="match status" value="1"/>
</dbReference>
<keyword evidence="5" id="KW-1185">Reference proteome</keyword>
<dbReference type="PROSITE" id="PS51318">
    <property type="entry name" value="TAT"/>
    <property type="match status" value="1"/>
</dbReference>
<organism evidence="4 5">
    <name type="scientific">Actinoallomurus vinaceus</name>
    <dbReference type="NCBI Taxonomy" id="1080074"/>
    <lineage>
        <taxon>Bacteria</taxon>
        <taxon>Bacillati</taxon>
        <taxon>Actinomycetota</taxon>
        <taxon>Actinomycetes</taxon>
        <taxon>Streptosporangiales</taxon>
        <taxon>Thermomonosporaceae</taxon>
        <taxon>Actinoallomurus</taxon>
    </lineage>
</organism>
<dbReference type="Pfam" id="PF00149">
    <property type="entry name" value="Metallophos"/>
    <property type="match status" value="1"/>
</dbReference>
<evidence type="ECO:0000313" key="4">
    <source>
        <dbReference type="EMBL" id="GAA4640533.1"/>
    </source>
</evidence>
<evidence type="ECO:0000259" key="2">
    <source>
        <dbReference type="Pfam" id="PF00149"/>
    </source>
</evidence>
<evidence type="ECO:0000259" key="3">
    <source>
        <dbReference type="Pfam" id="PF16656"/>
    </source>
</evidence>
<dbReference type="Gene3D" id="2.60.40.380">
    <property type="entry name" value="Purple acid phosphatase-like, N-terminal"/>
    <property type="match status" value="1"/>
</dbReference>
<dbReference type="InterPro" id="IPR004843">
    <property type="entry name" value="Calcineurin-like_PHP"/>
</dbReference>
<feature type="domain" description="Calcineurin-like phosphoesterase" evidence="2">
    <location>
        <begin position="185"/>
        <end position="385"/>
    </location>
</feature>
<dbReference type="RefSeq" id="WP_345444329.1">
    <property type="nucleotide sequence ID" value="NZ_BAABHK010000033.1"/>
</dbReference>
<gene>
    <name evidence="4" type="ORF">GCM10023196_106460</name>
</gene>
<name>A0ABP8UVC4_9ACTN</name>
<comment type="caution">
    <text evidence="4">The sequence shown here is derived from an EMBL/GenBank/DDBJ whole genome shotgun (WGS) entry which is preliminary data.</text>
</comment>
<feature type="domain" description="Purple acid phosphatase N-terminal" evidence="3">
    <location>
        <begin position="52"/>
        <end position="136"/>
    </location>
</feature>
<dbReference type="PANTHER" id="PTHR22953:SF153">
    <property type="entry name" value="PURPLE ACID PHOSPHATASE"/>
    <property type="match status" value="1"/>
</dbReference>
<dbReference type="SUPFAM" id="SSF56300">
    <property type="entry name" value="Metallo-dependent phosphatases"/>
    <property type="match status" value="1"/>
</dbReference>
<evidence type="ECO:0000256" key="1">
    <source>
        <dbReference type="ARBA" id="ARBA00022729"/>
    </source>
</evidence>
<dbReference type="Proteomes" id="UP001501442">
    <property type="component" value="Unassembled WGS sequence"/>
</dbReference>